<name>A0A849AFI8_9ACTN</name>
<comment type="similarity">
    <text evidence="1">Belongs to the bacterial solute-binding protein 1 family.</text>
</comment>
<dbReference type="Pfam" id="PF01547">
    <property type="entry name" value="SBP_bac_1"/>
    <property type="match status" value="1"/>
</dbReference>
<comment type="caution">
    <text evidence="4">The sequence shown here is derived from an EMBL/GenBank/DDBJ whole genome shotgun (WGS) entry which is preliminary data.</text>
</comment>
<dbReference type="PANTHER" id="PTHR30061">
    <property type="entry name" value="MALTOSE-BINDING PERIPLASMIC PROTEIN"/>
    <property type="match status" value="1"/>
</dbReference>
<protein>
    <submittedName>
        <fullName evidence="4">Extracellular solute-binding protein</fullName>
    </submittedName>
</protein>
<proteinExistence type="inferred from homology"/>
<keyword evidence="3" id="KW-0732">Signal</keyword>
<dbReference type="InterPro" id="IPR006311">
    <property type="entry name" value="TAT_signal"/>
</dbReference>
<dbReference type="PROSITE" id="PS51318">
    <property type="entry name" value="TAT"/>
    <property type="match status" value="1"/>
</dbReference>
<dbReference type="GO" id="GO:1901982">
    <property type="term" value="F:maltose binding"/>
    <property type="evidence" value="ECO:0007669"/>
    <property type="project" value="TreeGrafter"/>
</dbReference>
<gene>
    <name evidence="4" type="ORF">HKD39_07720</name>
</gene>
<dbReference type="EMBL" id="JABEND010000003">
    <property type="protein sequence ID" value="NNG35602.1"/>
    <property type="molecule type" value="Genomic_DNA"/>
</dbReference>
<dbReference type="GO" id="GO:0055052">
    <property type="term" value="C:ATP-binding cassette (ABC) transporter complex, substrate-binding subunit-containing"/>
    <property type="evidence" value="ECO:0007669"/>
    <property type="project" value="TreeGrafter"/>
</dbReference>
<dbReference type="SUPFAM" id="SSF53850">
    <property type="entry name" value="Periplasmic binding protein-like II"/>
    <property type="match status" value="1"/>
</dbReference>
<dbReference type="GO" id="GO:0042956">
    <property type="term" value="P:maltodextrin transmembrane transport"/>
    <property type="evidence" value="ECO:0007669"/>
    <property type="project" value="TreeGrafter"/>
</dbReference>
<keyword evidence="2" id="KW-0813">Transport</keyword>
<dbReference type="GO" id="GO:0015768">
    <property type="term" value="P:maltose transport"/>
    <property type="evidence" value="ECO:0007669"/>
    <property type="project" value="TreeGrafter"/>
</dbReference>
<dbReference type="Proteomes" id="UP000562984">
    <property type="component" value="Unassembled WGS sequence"/>
</dbReference>
<dbReference type="Gene3D" id="3.40.190.10">
    <property type="entry name" value="Periplasmic binding protein-like II"/>
    <property type="match status" value="1"/>
</dbReference>
<reference evidence="4 5" key="1">
    <citation type="submission" date="2020-05" db="EMBL/GenBank/DDBJ databases">
        <title>Nakamurella sp. DB0629 isolated from air conditioner.</title>
        <authorList>
            <person name="Kim D.H."/>
            <person name="Kim D.-U."/>
        </authorList>
    </citation>
    <scope>NUCLEOTIDE SEQUENCE [LARGE SCALE GENOMIC DNA]</scope>
    <source>
        <strain evidence="4 5">DB0629</strain>
    </source>
</reference>
<evidence type="ECO:0000313" key="4">
    <source>
        <dbReference type="EMBL" id="NNG35602.1"/>
    </source>
</evidence>
<dbReference type="InterPro" id="IPR006059">
    <property type="entry name" value="SBP"/>
</dbReference>
<dbReference type="AlphaFoldDB" id="A0A849AFI8"/>
<keyword evidence="5" id="KW-1185">Reference proteome</keyword>
<evidence type="ECO:0000256" key="1">
    <source>
        <dbReference type="ARBA" id="ARBA00008520"/>
    </source>
</evidence>
<evidence type="ECO:0000256" key="2">
    <source>
        <dbReference type="ARBA" id="ARBA00022448"/>
    </source>
</evidence>
<accession>A0A849AFI8</accession>
<sequence>MAMQTTANAAPTRSGQRPLTRRALLTAGAAGLAGLAAGAAGCGSPVERGLLGTGSQPNSLVYWNLFSGGDGENMTKMVNNYSAAHPDVSVQATVLSWGTPYYTKLALATAGSSPPDVAVTHLSRLSTLAGNDLLQGFSADQLAKAGMPAGNFTPAAMQKSTVDGTIYAIPLDTHPFVMFYNVDVCREAGLLGADGKLKPIKGPEQLQAAFAAAKKVTGQYGAVVAVTNDPSTNWRWFATLYYQLGGQVMSADGPDVKLTLDNAKAEQALGFMRQLTASGLMPGTVDGAGVTSLFSTGKAGFLLDGEWQIPTYANTDLKFDVVPVPHVFGPKPVAFADSHALVLPRNSAMDDAKRALALGFVKFLLEDSLVWAAGGHIPAWLPVQRSKAFTSLTPQSNYVQAALTAEYDPPGWFSGAGSQFENVVGAAVASCQNGSASPAQAVQAIRSGLQPYLDAPAPGT</sequence>
<evidence type="ECO:0000313" key="5">
    <source>
        <dbReference type="Proteomes" id="UP000562984"/>
    </source>
</evidence>
<evidence type="ECO:0000256" key="3">
    <source>
        <dbReference type="ARBA" id="ARBA00022729"/>
    </source>
</evidence>
<organism evidence="4 5">
    <name type="scientific">Nakamurella aerolata</name>
    <dbReference type="NCBI Taxonomy" id="1656892"/>
    <lineage>
        <taxon>Bacteria</taxon>
        <taxon>Bacillati</taxon>
        <taxon>Actinomycetota</taxon>
        <taxon>Actinomycetes</taxon>
        <taxon>Nakamurellales</taxon>
        <taxon>Nakamurellaceae</taxon>
        <taxon>Nakamurella</taxon>
    </lineage>
</organism>
<dbReference type="PANTHER" id="PTHR30061:SF50">
    <property type="entry name" value="MALTOSE_MALTODEXTRIN-BINDING PERIPLASMIC PROTEIN"/>
    <property type="match status" value="1"/>
</dbReference>